<feature type="transmembrane region" description="Helical" evidence="3">
    <location>
        <begin position="21"/>
        <end position="39"/>
    </location>
</feature>
<evidence type="ECO:0000313" key="5">
    <source>
        <dbReference type="Proteomes" id="UP000182412"/>
    </source>
</evidence>
<feature type="transmembrane region" description="Helical" evidence="3">
    <location>
        <begin position="67"/>
        <end position="89"/>
    </location>
</feature>
<dbReference type="PANTHER" id="PTHR34295">
    <property type="entry name" value="BIOTIN TRANSPORTER BIOY"/>
    <property type="match status" value="1"/>
</dbReference>
<feature type="transmembrane region" description="Helical" evidence="3">
    <location>
        <begin position="128"/>
        <end position="152"/>
    </location>
</feature>
<dbReference type="Gene3D" id="1.10.1760.20">
    <property type="match status" value="1"/>
</dbReference>
<evidence type="ECO:0000256" key="2">
    <source>
        <dbReference type="PIRNR" id="PIRNR016661"/>
    </source>
</evidence>
<comment type="subcellular location">
    <subcellularLocation>
        <location evidence="2">Cell membrane</location>
        <topology evidence="2">Multi-pass membrane protein</topology>
    </subcellularLocation>
</comment>
<feature type="transmembrane region" description="Helical" evidence="3">
    <location>
        <begin position="158"/>
        <end position="181"/>
    </location>
</feature>
<keyword evidence="2" id="KW-1003">Cell membrane</keyword>
<dbReference type="PANTHER" id="PTHR34295:SF1">
    <property type="entry name" value="BIOTIN TRANSPORTER BIOY"/>
    <property type="match status" value="1"/>
</dbReference>
<dbReference type="OrthoDB" id="9803495at2"/>
<dbReference type="EMBL" id="FNJQ01000006">
    <property type="protein sequence ID" value="SDP09635.1"/>
    <property type="molecule type" value="Genomic_DNA"/>
</dbReference>
<feature type="transmembrane region" description="Helical" evidence="3">
    <location>
        <begin position="95"/>
        <end position="116"/>
    </location>
</feature>
<evidence type="ECO:0000313" key="4">
    <source>
        <dbReference type="EMBL" id="SDP09635.1"/>
    </source>
</evidence>
<organism evidence="4 5">
    <name type="scientific">Selenomonas ruminantium</name>
    <dbReference type="NCBI Taxonomy" id="971"/>
    <lineage>
        <taxon>Bacteria</taxon>
        <taxon>Bacillati</taxon>
        <taxon>Bacillota</taxon>
        <taxon>Negativicutes</taxon>
        <taxon>Selenomonadales</taxon>
        <taxon>Selenomonadaceae</taxon>
        <taxon>Selenomonas</taxon>
    </lineage>
</organism>
<dbReference type="Pfam" id="PF02632">
    <property type="entry name" value="BioY"/>
    <property type="match status" value="1"/>
</dbReference>
<dbReference type="InterPro" id="IPR003784">
    <property type="entry name" value="BioY"/>
</dbReference>
<evidence type="ECO:0000256" key="3">
    <source>
        <dbReference type="SAM" id="Phobius"/>
    </source>
</evidence>
<dbReference type="GO" id="GO:0005886">
    <property type="term" value="C:plasma membrane"/>
    <property type="evidence" value="ECO:0007669"/>
    <property type="project" value="UniProtKB-SubCell"/>
</dbReference>
<gene>
    <name evidence="4" type="ORF">SAMN05216366_10649</name>
</gene>
<feature type="transmembrane region" description="Helical" evidence="3">
    <location>
        <begin position="45"/>
        <end position="62"/>
    </location>
</feature>
<dbReference type="RefSeq" id="WP_074571679.1">
    <property type="nucleotide sequence ID" value="NZ_FNJQ01000006.1"/>
</dbReference>
<sequence>MQRDLAIDMENEREHFTVREMMKMALCVAFCCVSAFISFPLPFTPGLVTALTVALTVTALVLPPRLVFVTVASYVFLGAIGLPIFPGGVGGLGRLLGPTGGFYIGWPVVCMIVSWLKGKNINFRRYALVSVLAGVPLTYVGGLISMMLVMQVDLWQGLVMAVFPFIPGDIMKALLAAFIAVRVNKMLEKR</sequence>
<proteinExistence type="inferred from homology"/>
<keyword evidence="3" id="KW-0812">Transmembrane</keyword>
<comment type="similarity">
    <text evidence="1 2">Belongs to the BioY family.</text>
</comment>
<keyword evidence="3" id="KW-1133">Transmembrane helix</keyword>
<dbReference type="PIRSF" id="PIRSF016661">
    <property type="entry name" value="BioY"/>
    <property type="match status" value="1"/>
</dbReference>
<accession>A0A1H0PY32</accession>
<name>A0A1H0PY32_SELRU</name>
<dbReference type="GO" id="GO:0015225">
    <property type="term" value="F:biotin transmembrane transporter activity"/>
    <property type="evidence" value="ECO:0007669"/>
    <property type="project" value="UniProtKB-UniRule"/>
</dbReference>
<protein>
    <recommendedName>
        <fullName evidence="2">Biotin transporter</fullName>
    </recommendedName>
</protein>
<dbReference type="Proteomes" id="UP000182412">
    <property type="component" value="Unassembled WGS sequence"/>
</dbReference>
<evidence type="ECO:0000256" key="1">
    <source>
        <dbReference type="ARBA" id="ARBA00010692"/>
    </source>
</evidence>
<keyword evidence="2 3" id="KW-0472">Membrane</keyword>
<dbReference type="AlphaFoldDB" id="A0A1H0PY32"/>
<keyword evidence="2" id="KW-0813">Transport</keyword>
<reference evidence="4 5" key="1">
    <citation type="submission" date="2016-10" db="EMBL/GenBank/DDBJ databases">
        <authorList>
            <person name="de Groot N.N."/>
        </authorList>
    </citation>
    <scope>NUCLEOTIDE SEQUENCE [LARGE SCALE GENOMIC DNA]</scope>
    <source>
        <strain evidence="4 5">S137</strain>
    </source>
</reference>